<evidence type="ECO:0000256" key="1">
    <source>
        <dbReference type="SAM" id="MobiDB-lite"/>
    </source>
</evidence>
<proteinExistence type="predicted"/>
<keyword evidence="2" id="KW-1185">Reference proteome</keyword>
<evidence type="ECO:0000313" key="2">
    <source>
        <dbReference type="Proteomes" id="UP000887565"/>
    </source>
</evidence>
<protein>
    <submittedName>
        <fullName evidence="3">Uncharacterized protein</fullName>
    </submittedName>
</protein>
<organism evidence="2 3">
    <name type="scientific">Romanomermis culicivorax</name>
    <name type="common">Nematode worm</name>
    <dbReference type="NCBI Taxonomy" id="13658"/>
    <lineage>
        <taxon>Eukaryota</taxon>
        <taxon>Metazoa</taxon>
        <taxon>Ecdysozoa</taxon>
        <taxon>Nematoda</taxon>
        <taxon>Enoplea</taxon>
        <taxon>Dorylaimia</taxon>
        <taxon>Mermithida</taxon>
        <taxon>Mermithoidea</taxon>
        <taxon>Mermithidae</taxon>
        <taxon>Romanomermis</taxon>
    </lineage>
</organism>
<evidence type="ECO:0000313" key="3">
    <source>
        <dbReference type="WBParaSite" id="nRc.2.0.1.t24283-RA"/>
    </source>
</evidence>
<dbReference type="AlphaFoldDB" id="A0A915JCP6"/>
<accession>A0A915JCP6</accession>
<dbReference type="Proteomes" id="UP000887565">
    <property type="component" value="Unplaced"/>
</dbReference>
<name>A0A915JCP6_ROMCU</name>
<feature type="region of interest" description="Disordered" evidence="1">
    <location>
        <begin position="1"/>
        <end position="28"/>
    </location>
</feature>
<feature type="compositionally biased region" description="Polar residues" evidence="1">
    <location>
        <begin position="1"/>
        <end position="18"/>
    </location>
</feature>
<sequence>MRTQSFQTNSRISTTVHQVSGGRRICKN</sequence>
<dbReference type="WBParaSite" id="nRc.2.0.1.t24283-RA">
    <property type="protein sequence ID" value="nRc.2.0.1.t24283-RA"/>
    <property type="gene ID" value="nRc.2.0.1.g24283"/>
</dbReference>
<reference evidence="3" key="1">
    <citation type="submission" date="2022-11" db="UniProtKB">
        <authorList>
            <consortium name="WormBaseParasite"/>
        </authorList>
    </citation>
    <scope>IDENTIFICATION</scope>
</reference>